<feature type="active site" evidence="12">
    <location>
        <position position="1226"/>
    </location>
</feature>
<evidence type="ECO:0000256" key="1">
    <source>
        <dbReference type="ARBA" id="ARBA00000966"/>
    </source>
</evidence>
<dbReference type="Gene3D" id="3.30.40.10">
    <property type="entry name" value="Zinc/RING finger domain, C3HC4 (zinc finger)"/>
    <property type="match status" value="1"/>
</dbReference>
<feature type="active site" evidence="12">
    <location>
        <position position="1235"/>
    </location>
</feature>
<feature type="compositionally biased region" description="Polar residues" evidence="14">
    <location>
        <begin position="12"/>
        <end position="24"/>
    </location>
</feature>
<feature type="region of interest" description="Disordered" evidence="14">
    <location>
        <begin position="1"/>
        <end position="129"/>
    </location>
</feature>
<feature type="compositionally biased region" description="Polar residues" evidence="14">
    <location>
        <begin position="354"/>
        <end position="371"/>
    </location>
</feature>
<keyword evidence="4 11" id="KW-0863">Zinc-finger</keyword>
<dbReference type="SUPFAM" id="SSF48208">
    <property type="entry name" value="Six-hairpin glycosidases"/>
    <property type="match status" value="1"/>
</dbReference>
<gene>
    <name evidence="17" type="ORF">DERYTH_LOCUS13016</name>
</gene>
<dbReference type="Pfam" id="PF00628">
    <property type="entry name" value="PHD"/>
    <property type="match status" value="1"/>
</dbReference>
<proteinExistence type="inferred from homology"/>
<feature type="domain" description="PHD-type" evidence="16">
    <location>
        <begin position="452"/>
        <end position="502"/>
    </location>
</feature>
<evidence type="ECO:0000256" key="4">
    <source>
        <dbReference type="ARBA" id="ARBA00022771"/>
    </source>
</evidence>
<dbReference type="GO" id="GO:0008810">
    <property type="term" value="F:cellulase activity"/>
    <property type="evidence" value="ECO:0007669"/>
    <property type="project" value="UniProtKB-EC"/>
</dbReference>
<dbReference type="Gene3D" id="1.50.10.10">
    <property type="match status" value="1"/>
</dbReference>
<comment type="catalytic activity">
    <reaction evidence="1 13">
        <text>Endohydrolysis of (1-&gt;4)-beta-D-glucosidic linkages in cellulose, lichenin and cereal beta-D-glucans.</text>
        <dbReference type="EC" id="3.2.1.4"/>
    </reaction>
</comment>
<dbReference type="Proteomes" id="UP000789405">
    <property type="component" value="Unassembled WGS sequence"/>
</dbReference>
<comment type="caution">
    <text evidence="17">The sequence shown here is derived from an EMBL/GenBank/DDBJ whole genome shotgun (WGS) entry which is preliminary data.</text>
</comment>
<sequence>MPLLAKPLIEPSISQAKTYSASDSTHQRQEMQPPQQQSTSSFNIMSILNPAPSPPSNRSQTVSGSLQQDLNAHPVLPPASSMTQQTYYQSNPHSQPQTPTFQLPYNNNLRLPPPCTSPTFPSFPSSSSSPVNIYSYTPQKSTFSPVGFNTSSNGTPLSPVKTSPSTPLTNVPTVLQSSHVLTPNEISIPATPITAYNNRSPSLSPTIQEQDVTASINKSNHHNRNSPEVNQVTVATSTPVLSDSCGHLTKDQPPTPTLTPVEFIGQPVQKSGYLHQNLNPPLNAVMTENSSELEQLASTALCELQNSQRREVIHNEEARTGRESDMFSDEDHVSHPTSPFEERTPIKNMVSPISYESTTGSTPAPPQTDSEVSSDDTSPRQRKSGTRRSKTTSTKRKLSLASDRSYKGNNKRQFRSRTTSNNSSRNTSPGLESTRNTNAEMVIDESERVGEQLYCVCRSSDGQSFMIECDNCDEWFHGACVKISSEESLMVDKFYCPNCTAKGFRTSWKAEKCKYPPCKKPARFTKSKFCSVKCGLDFNRILLEKEERAAKMKMLLSKKNKDNKKGPIKRNVTNRTGQFDDVERLKRIEKKEAKIKKELEEIETLNNVAGRSTERVQSESDQVDSDGSAQDIPCEFEKQSESDGPTHNAPICGYSPRFDWAIDKDDVKYAGDEICTILKARCKKHRNWQSRKNMQIELAKANKKTRLLELAGEKKLIKAQMRKRNDMVEAIINETIDHTAGYIPQDLSILTKKFKDMESFINDLGALLIHILLLLTSLTQAQENYALPPPNIPGIPQEPSNNTYPNPEYARLIAYSLYFYEAERSGKLPADNRVSWRHDSALNDGQDVGLDLSKGYYDAGDYIKFTFPLSWTITVISWGALEWGKGYELANQTQYLRDMIKWGTDWLINASSNTNNTANQYLYVMIGDLDSDINYWGPDTNIPTPRPSLKTNSSAHGTEVSGETAAAMAASSLLFRNQFNDSNYANTFLTYAKNLYSFAEATPFTLYQNSVPQVKSAYGSSNYYDELVWGALWLYRATNDTSYLDKAVNYFNANSLSGLTKVFNWDEKSGGCYVLLAQLFQQSGRDSSRWQSEAERYLDSIVSPSGSCTLTHGGLYWCDGDSDSASLNPSLDAAFLCLIYAPIATSSTKTQTYVNFALSQIDYALGKNPINTPYVVGVHPNSPQNPHHAGAHGGTEVSNLNNPPQTQHVLYGALVGGPNKKDQFSDSRADFAQTEVALDYNAPFQSLMAYQMINSHSDPYYANIPPGRPQPKISVGVIVAIVIICLILLVIAVLLYLKRKEIVKWWKNRKQ</sequence>
<dbReference type="Pfam" id="PF12269">
    <property type="entry name" value="CpG_bind_C"/>
    <property type="match status" value="1"/>
</dbReference>
<comment type="similarity">
    <text evidence="2 12 13">Belongs to the glycosyl hydrolase 9 (cellulase E) family.</text>
</comment>
<dbReference type="InterPro" id="IPR011011">
    <property type="entry name" value="Znf_FYVE_PHD"/>
</dbReference>
<feature type="region of interest" description="Disordered" evidence="14">
    <location>
        <begin position="610"/>
        <end position="630"/>
    </location>
</feature>
<evidence type="ECO:0000256" key="2">
    <source>
        <dbReference type="ARBA" id="ARBA00007072"/>
    </source>
</evidence>
<dbReference type="InterPro" id="IPR012341">
    <property type="entry name" value="6hp_glycosidase-like_sf"/>
</dbReference>
<feature type="region of interest" description="Disordered" evidence="14">
    <location>
        <begin position="308"/>
        <end position="437"/>
    </location>
</feature>
<feature type="compositionally biased region" description="Basic and acidic residues" evidence="14">
    <location>
        <begin position="308"/>
        <end position="345"/>
    </location>
</feature>
<keyword evidence="15" id="KW-0812">Transmembrane</keyword>
<dbReference type="InterPro" id="IPR013083">
    <property type="entry name" value="Znf_RING/FYVE/PHD"/>
</dbReference>
<name>A0A9N9N4Z1_9GLOM</name>
<keyword evidence="3" id="KW-0479">Metal-binding</keyword>
<dbReference type="InterPro" id="IPR019787">
    <property type="entry name" value="Znf_PHD-finger"/>
</dbReference>
<dbReference type="EC" id="3.2.1.4" evidence="13"/>
<evidence type="ECO:0000256" key="14">
    <source>
        <dbReference type="SAM" id="MobiDB-lite"/>
    </source>
</evidence>
<dbReference type="PROSITE" id="PS00698">
    <property type="entry name" value="GH9_3"/>
    <property type="match status" value="1"/>
</dbReference>
<evidence type="ECO:0000256" key="8">
    <source>
        <dbReference type="ARBA" id="ARBA00023277"/>
    </source>
</evidence>
<evidence type="ECO:0000256" key="11">
    <source>
        <dbReference type="PROSITE-ProRule" id="PRU00146"/>
    </source>
</evidence>
<feature type="compositionally biased region" description="Polar residues" evidence="14">
    <location>
        <begin position="80"/>
        <end position="101"/>
    </location>
</feature>
<dbReference type="InterPro" id="IPR001965">
    <property type="entry name" value="Znf_PHD"/>
</dbReference>
<dbReference type="InterPro" id="IPR001701">
    <property type="entry name" value="Glyco_hydro_9"/>
</dbReference>
<evidence type="ECO:0000256" key="7">
    <source>
        <dbReference type="ARBA" id="ARBA00023001"/>
    </source>
</evidence>
<evidence type="ECO:0000259" key="16">
    <source>
        <dbReference type="PROSITE" id="PS50016"/>
    </source>
</evidence>
<feature type="compositionally biased region" description="Low complexity" evidence="14">
    <location>
        <begin position="117"/>
        <end position="129"/>
    </location>
</feature>
<evidence type="ECO:0000313" key="18">
    <source>
        <dbReference type="Proteomes" id="UP000789405"/>
    </source>
</evidence>
<keyword evidence="10 12" id="KW-0624">Polysaccharide degradation</keyword>
<dbReference type="PROSITE" id="PS50016">
    <property type="entry name" value="ZF_PHD_2"/>
    <property type="match status" value="1"/>
</dbReference>
<evidence type="ECO:0000256" key="5">
    <source>
        <dbReference type="ARBA" id="ARBA00022801"/>
    </source>
</evidence>
<evidence type="ECO:0000256" key="13">
    <source>
        <dbReference type="RuleBase" id="RU361166"/>
    </source>
</evidence>
<keyword evidence="18" id="KW-1185">Reference proteome</keyword>
<dbReference type="InterPro" id="IPR019786">
    <property type="entry name" value="Zinc_finger_PHD-type_CS"/>
</dbReference>
<feature type="compositionally biased region" description="Low complexity" evidence="14">
    <location>
        <begin position="416"/>
        <end position="428"/>
    </location>
</feature>
<dbReference type="EMBL" id="CAJVPY010008856">
    <property type="protein sequence ID" value="CAG8701492.1"/>
    <property type="molecule type" value="Genomic_DNA"/>
</dbReference>
<keyword evidence="9 12" id="KW-0326">Glycosidase</keyword>
<keyword evidence="6" id="KW-0862">Zinc</keyword>
<organism evidence="17 18">
    <name type="scientific">Dentiscutata erythropus</name>
    <dbReference type="NCBI Taxonomy" id="1348616"/>
    <lineage>
        <taxon>Eukaryota</taxon>
        <taxon>Fungi</taxon>
        <taxon>Fungi incertae sedis</taxon>
        <taxon>Mucoromycota</taxon>
        <taxon>Glomeromycotina</taxon>
        <taxon>Glomeromycetes</taxon>
        <taxon>Diversisporales</taxon>
        <taxon>Gigasporaceae</taxon>
        <taxon>Dentiscutata</taxon>
    </lineage>
</organism>
<dbReference type="Pfam" id="PF00759">
    <property type="entry name" value="Glyco_hydro_9"/>
    <property type="match status" value="1"/>
</dbReference>
<keyword evidence="15" id="KW-1133">Transmembrane helix</keyword>
<dbReference type="InterPro" id="IPR022056">
    <property type="entry name" value="CpG-bd_C"/>
</dbReference>
<dbReference type="InterPro" id="IPR008928">
    <property type="entry name" value="6-hairpin_glycosidase_sf"/>
</dbReference>
<accession>A0A9N9N4Z1</accession>
<evidence type="ECO:0000256" key="10">
    <source>
        <dbReference type="ARBA" id="ARBA00023326"/>
    </source>
</evidence>
<evidence type="ECO:0000256" key="9">
    <source>
        <dbReference type="ARBA" id="ARBA00023295"/>
    </source>
</evidence>
<keyword evidence="8 12" id="KW-0119">Carbohydrate metabolism</keyword>
<evidence type="ECO:0000256" key="3">
    <source>
        <dbReference type="ARBA" id="ARBA00022723"/>
    </source>
</evidence>
<feature type="compositionally biased region" description="Basic residues" evidence="14">
    <location>
        <begin position="380"/>
        <end position="398"/>
    </location>
</feature>
<keyword evidence="15" id="KW-0472">Membrane</keyword>
<dbReference type="InterPro" id="IPR033126">
    <property type="entry name" value="Glyco_hydro_9_Asp/Glu_AS"/>
</dbReference>
<feature type="transmembrane region" description="Helical" evidence="15">
    <location>
        <begin position="1273"/>
        <end position="1297"/>
    </location>
</feature>
<dbReference type="SMART" id="SM00249">
    <property type="entry name" value="PHD"/>
    <property type="match status" value="1"/>
</dbReference>
<dbReference type="OrthoDB" id="436852at2759"/>
<reference evidence="17" key="1">
    <citation type="submission" date="2021-06" db="EMBL/GenBank/DDBJ databases">
        <authorList>
            <person name="Kallberg Y."/>
            <person name="Tangrot J."/>
            <person name="Rosling A."/>
        </authorList>
    </citation>
    <scope>NUCLEOTIDE SEQUENCE</scope>
    <source>
        <strain evidence="17">MA453B</strain>
    </source>
</reference>
<evidence type="ECO:0000256" key="6">
    <source>
        <dbReference type="ARBA" id="ARBA00022833"/>
    </source>
</evidence>
<evidence type="ECO:0000256" key="12">
    <source>
        <dbReference type="PROSITE-ProRule" id="PRU10060"/>
    </source>
</evidence>
<protein>
    <recommendedName>
        <fullName evidence="13">Endoglucanase</fullName>
        <ecNumber evidence="13">3.2.1.4</ecNumber>
    </recommendedName>
</protein>
<dbReference type="PANTHER" id="PTHR22298">
    <property type="entry name" value="ENDO-1,4-BETA-GLUCANASE"/>
    <property type="match status" value="1"/>
</dbReference>
<keyword evidence="5 12" id="KW-0378">Hydrolase</keyword>
<keyword evidence="7 13" id="KW-0136">Cellulose degradation</keyword>
<feature type="compositionally biased region" description="Polar residues" evidence="14">
    <location>
        <begin position="56"/>
        <end position="70"/>
    </location>
</feature>
<dbReference type="GO" id="GO:0008270">
    <property type="term" value="F:zinc ion binding"/>
    <property type="evidence" value="ECO:0007669"/>
    <property type="project" value="UniProtKB-KW"/>
</dbReference>
<dbReference type="GO" id="GO:0030245">
    <property type="term" value="P:cellulose catabolic process"/>
    <property type="evidence" value="ECO:0007669"/>
    <property type="project" value="UniProtKB-KW"/>
</dbReference>
<evidence type="ECO:0000256" key="15">
    <source>
        <dbReference type="SAM" id="Phobius"/>
    </source>
</evidence>
<evidence type="ECO:0000313" key="17">
    <source>
        <dbReference type="EMBL" id="CAG8701492.1"/>
    </source>
</evidence>
<dbReference type="SUPFAM" id="SSF57903">
    <property type="entry name" value="FYVE/PHD zinc finger"/>
    <property type="match status" value="1"/>
</dbReference>
<dbReference type="PROSITE" id="PS01359">
    <property type="entry name" value="ZF_PHD_1"/>
    <property type="match status" value="1"/>
</dbReference>